<protein>
    <submittedName>
        <fullName evidence="1">Uncharacterized protein</fullName>
    </submittedName>
</protein>
<name>A0AAV8P3L6_ENSVE</name>
<accession>A0AAV8P3L6</accession>
<comment type="caution">
    <text evidence="1">The sequence shown here is derived from an EMBL/GenBank/DDBJ whole genome shotgun (WGS) entry which is preliminary data.</text>
</comment>
<evidence type="ECO:0000313" key="2">
    <source>
        <dbReference type="Proteomes" id="UP001222027"/>
    </source>
</evidence>
<reference evidence="1 2" key="1">
    <citation type="submission" date="2022-12" db="EMBL/GenBank/DDBJ databases">
        <title>Chromosome-scale assembly of the Ensete ventricosum genome.</title>
        <authorList>
            <person name="Dussert Y."/>
            <person name="Stocks J."/>
            <person name="Wendawek A."/>
            <person name="Woldeyes F."/>
            <person name="Nichols R.A."/>
            <person name="Borrell J.S."/>
        </authorList>
    </citation>
    <scope>NUCLEOTIDE SEQUENCE [LARGE SCALE GENOMIC DNA]</scope>
    <source>
        <strain evidence="2">cv. Maze</strain>
        <tissue evidence="1">Seeds</tissue>
    </source>
</reference>
<sequence length="119" mass="12919">MLEEGTTKMKAWEATVLSMTGEDGDGVMAQLVSGTPNLSFEEEASKDGSNLHFRYNCSADSNEGQGMKLMKEDIGAGMRSVYFKVLGIMPISVVAASIDRSYHRPETLKVEPDHNVASS</sequence>
<evidence type="ECO:0000313" key="1">
    <source>
        <dbReference type="EMBL" id="KAJ8465482.1"/>
    </source>
</evidence>
<dbReference type="Proteomes" id="UP001222027">
    <property type="component" value="Unassembled WGS sequence"/>
</dbReference>
<dbReference type="EMBL" id="JAQQAF010000008">
    <property type="protein sequence ID" value="KAJ8465482.1"/>
    <property type="molecule type" value="Genomic_DNA"/>
</dbReference>
<organism evidence="1 2">
    <name type="scientific">Ensete ventricosum</name>
    <name type="common">Abyssinian banana</name>
    <name type="synonym">Musa ensete</name>
    <dbReference type="NCBI Taxonomy" id="4639"/>
    <lineage>
        <taxon>Eukaryota</taxon>
        <taxon>Viridiplantae</taxon>
        <taxon>Streptophyta</taxon>
        <taxon>Embryophyta</taxon>
        <taxon>Tracheophyta</taxon>
        <taxon>Spermatophyta</taxon>
        <taxon>Magnoliopsida</taxon>
        <taxon>Liliopsida</taxon>
        <taxon>Zingiberales</taxon>
        <taxon>Musaceae</taxon>
        <taxon>Ensete</taxon>
    </lineage>
</organism>
<gene>
    <name evidence="1" type="ORF">OPV22_028034</name>
</gene>
<proteinExistence type="predicted"/>
<keyword evidence="2" id="KW-1185">Reference proteome</keyword>
<dbReference type="AlphaFoldDB" id="A0AAV8P3L6"/>